<reference evidence="2 3" key="1">
    <citation type="submission" date="2014-09" db="EMBL/GenBank/DDBJ databases">
        <title>Alistipes sp. 627, sp. nov., a novel member of the family Rikenellaceae isolated from human faeces.</title>
        <authorList>
            <person name="Shkoporov A.N."/>
            <person name="Chaplin A.V."/>
            <person name="Motuzova O.V."/>
            <person name="Kafarskaia L.I."/>
            <person name="Khokhlova E.V."/>
            <person name="Efimov B.A."/>
        </authorList>
    </citation>
    <scope>NUCLEOTIDE SEQUENCE [LARGE SCALE GENOMIC DNA]</scope>
    <source>
        <strain evidence="2 3">627</strain>
    </source>
</reference>
<protein>
    <submittedName>
        <fullName evidence="2">Uncharacterized protein</fullName>
    </submittedName>
</protein>
<keyword evidence="3" id="KW-1185">Reference proteome</keyword>
<feature type="transmembrane region" description="Helical" evidence="1">
    <location>
        <begin position="38"/>
        <end position="59"/>
    </location>
</feature>
<keyword evidence="1" id="KW-0812">Transmembrane</keyword>
<feature type="transmembrane region" description="Helical" evidence="1">
    <location>
        <begin position="7"/>
        <end position="32"/>
    </location>
</feature>
<accession>A0ABR4YKJ9</accession>
<comment type="caution">
    <text evidence="2">The sequence shown here is derived from an EMBL/GenBank/DDBJ whole genome shotgun (WGS) entry which is preliminary data.</text>
</comment>
<organism evidence="2 3">
    <name type="scientific">Alistipes inops</name>
    <dbReference type="NCBI Taxonomy" id="1501391"/>
    <lineage>
        <taxon>Bacteria</taxon>
        <taxon>Pseudomonadati</taxon>
        <taxon>Bacteroidota</taxon>
        <taxon>Bacteroidia</taxon>
        <taxon>Bacteroidales</taxon>
        <taxon>Rikenellaceae</taxon>
        <taxon>Alistipes</taxon>
    </lineage>
</organism>
<sequence length="79" mass="8781">MAGRMNCWLYGLLTSVVMLVLVHVPMLVAGGFPEKGQWMPAIAVWVVTLAAGTLIFGILERRKERNRQGGEEKQARDGR</sequence>
<evidence type="ECO:0000256" key="1">
    <source>
        <dbReference type="SAM" id="Phobius"/>
    </source>
</evidence>
<evidence type="ECO:0000313" key="3">
    <source>
        <dbReference type="Proteomes" id="UP000030889"/>
    </source>
</evidence>
<dbReference type="EMBL" id="JRGF01000002">
    <property type="protein sequence ID" value="KHE42785.1"/>
    <property type="molecule type" value="Genomic_DNA"/>
</dbReference>
<name>A0ABR4YKJ9_9BACT</name>
<keyword evidence="1" id="KW-0472">Membrane</keyword>
<keyword evidence="1" id="KW-1133">Transmembrane helix</keyword>
<evidence type="ECO:0000313" key="2">
    <source>
        <dbReference type="EMBL" id="KHE42785.1"/>
    </source>
</evidence>
<gene>
    <name evidence="2" type="ORF">LG35_01900</name>
</gene>
<dbReference type="Proteomes" id="UP000030889">
    <property type="component" value="Unassembled WGS sequence"/>
</dbReference>
<proteinExistence type="predicted"/>